<gene>
    <name evidence="5" type="primary">rpmI</name>
    <name evidence="7" type="ORF">FOKN1_2153</name>
</gene>
<dbReference type="InterPro" id="IPR037229">
    <property type="entry name" value="Ribosomal_bL35_sf"/>
</dbReference>
<dbReference type="Gene3D" id="4.10.410.60">
    <property type="match status" value="1"/>
</dbReference>
<evidence type="ECO:0000313" key="7">
    <source>
        <dbReference type="EMBL" id="BAZ94532.1"/>
    </source>
</evidence>
<keyword evidence="8" id="KW-1185">Reference proteome</keyword>
<dbReference type="FunFam" id="4.10.410.60:FF:000001">
    <property type="entry name" value="50S ribosomal protein L35"/>
    <property type="match status" value="1"/>
</dbReference>
<dbReference type="GO" id="GO:0022625">
    <property type="term" value="C:cytosolic large ribosomal subunit"/>
    <property type="evidence" value="ECO:0007669"/>
    <property type="project" value="TreeGrafter"/>
</dbReference>
<dbReference type="Proteomes" id="UP000218765">
    <property type="component" value="Chromosome"/>
</dbReference>
<evidence type="ECO:0000256" key="3">
    <source>
        <dbReference type="ARBA" id="ARBA00023274"/>
    </source>
</evidence>
<evidence type="ECO:0000256" key="5">
    <source>
        <dbReference type="HAMAP-Rule" id="MF_00514"/>
    </source>
</evidence>
<evidence type="ECO:0000256" key="1">
    <source>
        <dbReference type="ARBA" id="ARBA00006598"/>
    </source>
</evidence>
<dbReference type="InterPro" id="IPR001706">
    <property type="entry name" value="Ribosomal_bL35"/>
</dbReference>
<dbReference type="GO" id="GO:0006412">
    <property type="term" value="P:translation"/>
    <property type="evidence" value="ECO:0007669"/>
    <property type="project" value="UniProtKB-UniRule"/>
</dbReference>
<dbReference type="HAMAP" id="MF_00514">
    <property type="entry name" value="Ribosomal_bL35"/>
    <property type="match status" value="1"/>
</dbReference>
<organism evidence="7 8">
    <name type="scientific">Thiohalobacter thiocyanaticus</name>
    <dbReference type="NCBI Taxonomy" id="585455"/>
    <lineage>
        <taxon>Bacteria</taxon>
        <taxon>Pseudomonadati</taxon>
        <taxon>Pseudomonadota</taxon>
        <taxon>Gammaproteobacteria</taxon>
        <taxon>Thiohalobacterales</taxon>
        <taxon>Thiohalobacteraceae</taxon>
        <taxon>Thiohalobacter</taxon>
    </lineage>
</organism>
<dbReference type="GO" id="GO:0003735">
    <property type="term" value="F:structural constituent of ribosome"/>
    <property type="evidence" value="ECO:0007669"/>
    <property type="project" value="InterPro"/>
</dbReference>
<dbReference type="EMBL" id="AP018052">
    <property type="protein sequence ID" value="BAZ94532.1"/>
    <property type="molecule type" value="Genomic_DNA"/>
</dbReference>
<name>A0A1Z4VT00_9GAMM</name>
<dbReference type="InterPro" id="IPR021137">
    <property type="entry name" value="Ribosomal_bL35-like"/>
</dbReference>
<protein>
    <recommendedName>
        <fullName evidence="4 5">Large ribosomal subunit protein bL35</fullName>
    </recommendedName>
</protein>
<proteinExistence type="inferred from homology"/>
<dbReference type="OrthoDB" id="47476at2"/>
<dbReference type="SUPFAM" id="SSF143034">
    <property type="entry name" value="L35p-like"/>
    <property type="match status" value="1"/>
</dbReference>
<accession>A0A1Z4VT00</accession>
<sequence>MPKMKSNRGAAKRFKRTAKGGFKRFQSHRRHILTKKSSKRKRQLGSPAYIHEADVAAVKQMLPFK</sequence>
<dbReference type="AlphaFoldDB" id="A0A1Z4VT00"/>
<dbReference type="RefSeq" id="WP_096366610.1">
    <property type="nucleotide sequence ID" value="NZ_AP018052.1"/>
</dbReference>
<keyword evidence="2 5" id="KW-0689">Ribosomal protein</keyword>
<keyword evidence="3 5" id="KW-0687">Ribonucleoprotein</keyword>
<comment type="similarity">
    <text evidence="1 5 6">Belongs to the bacterial ribosomal protein bL35 family.</text>
</comment>
<dbReference type="PANTHER" id="PTHR33343:SF1">
    <property type="entry name" value="LARGE RIBOSOMAL SUBUNIT PROTEIN BL35M"/>
    <property type="match status" value="1"/>
</dbReference>
<evidence type="ECO:0000256" key="6">
    <source>
        <dbReference type="RuleBase" id="RU000568"/>
    </source>
</evidence>
<dbReference type="KEGG" id="ttc:FOKN1_2153"/>
<dbReference type="NCBIfam" id="TIGR00001">
    <property type="entry name" value="rpmI_bact"/>
    <property type="match status" value="1"/>
</dbReference>
<evidence type="ECO:0000313" key="8">
    <source>
        <dbReference type="Proteomes" id="UP000218765"/>
    </source>
</evidence>
<dbReference type="InterPro" id="IPR018265">
    <property type="entry name" value="Ribosomal_bL35_CS"/>
</dbReference>
<dbReference type="Pfam" id="PF01632">
    <property type="entry name" value="Ribosomal_L35p"/>
    <property type="match status" value="1"/>
</dbReference>
<reference evidence="7 8" key="1">
    <citation type="submission" date="2017-05" db="EMBL/GenBank/DDBJ databases">
        <title>Thiocyanate degradation by Thiohalobacter thiocyanaticus FOKN1.</title>
        <authorList>
            <person name="Oshiki M."/>
            <person name="Fukushima T."/>
            <person name="Kawano S."/>
            <person name="Nakagawa J."/>
        </authorList>
    </citation>
    <scope>NUCLEOTIDE SEQUENCE [LARGE SCALE GENOMIC DNA]</scope>
    <source>
        <strain evidence="7 8">FOKN1</strain>
    </source>
</reference>
<evidence type="ECO:0000256" key="2">
    <source>
        <dbReference type="ARBA" id="ARBA00022980"/>
    </source>
</evidence>
<dbReference type="PRINTS" id="PR00064">
    <property type="entry name" value="RIBOSOMALL35"/>
</dbReference>
<dbReference type="PROSITE" id="PS00936">
    <property type="entry name" value="RIBOSOMAL_L35"/>
    <property type="match status" value="1"/>
</dbReference>
<evidence type="ECO:0000256" key="4">
    <source>
        <dbReference type="ARBA" id="ARBA00071664"/>
    </source>
</evidence>
<dbReference type="PANTHER" id="PTHR33343">
    <property type="entry name" value="54S RIBOSOMAL PROTEIN BL35M"/>
    <property type="match status" value="1"/>
</dbReference>